<feature type="signal peptide" evidence="1">
    <location>
        <begin position="1"/>
        <end position="25"/>
    </location>
</feature>
<gene>
    <name evidence="2" type="ORF">PROAA_1000003</name>
</gene>
<accession>A0A1A8XDG7</accession>
<keyword evidence="1" id="KW-0732">Signal</keyword>
<feature type="chain" id="PRO_5008381365" evidence="1">
    <location>
        <begin position="26"/>
        <end position="130"/>
    </location>
</feature>
<dbReference type="Proteomes" id="UP000199600">
    <property type="component" value="Unassembled WGS sequence"/>
</dbReference>
<evidence type="ECO:0000313" key="3">
    <source>
        <dbReference type="Proteomes" id="UP000199600"/>
    </source>
</evidence>
<name>A0A1A8XDG7_9RHOO</name>
<proteinExistence type="predicted"/>
<evidence type="ECO:0000313" key="2">
    <source>
        <dbReference type="EMBL" id="SBT03245.1"/>
    </source>
</evidence>
<keyword evidence="3" id="KW-1185">Reference proteome</keyword>
<protein>
    <submittedName>
        <fullName evidence="2">Uncharacterized protein</fullName>
    </submittedName>
</protein>
<dbReference type="RefSeq" id="WP_222102025.1">
    <property type="nucleotide sequence ID" value="NZ_FLQY01000003.1"/>
</dbReference>
<sequence>MTILTSRMLILSALVSGMLHGLAIADTGAADQATLLPEASAATMPSSFFGSAAVNSDALEASRGGAEVQVLNKNALDGVVSDNQAHHLTTGSNLVTDGSFVGASGFSTVIQNSGNNVLIQNSTILNLQVK</sequence>
<organism evidence="2 3">
    <name type="scientific">Candidatus Propionivibrio aalborgensis</name>
    <dbReference type="NCBI Taxonomy" id="1860101"/>
    <lineage>
        <taxon>Bacteria</taxon>
        <taxon>Pseudomonadati</taxon>
        <taxon>Pseudomonadota</taxon>
        <taxon>Betaproteobacteria</taxon>
        <taxon>Rhodocyclales</taxon>
        <taxon>Rhodocyclaceae</taxon>
        <taxon>Propionivibrio</taxon>
    </lineage>
</organism>
<dbReference type="EMBL" id="FLQY01000003">
    <property type="protein sequence ID" value="SBT03245.1"/>
    <property type="molecule type" value="Genomic_DNA"/>
</dbReference>
<evidence type="ECO:0000256" key="1">
    <source>
        <dbReference type="SAM" id="SignalP"/>
    </source>
</evidence>
<dbReference type="AlphaFoldDB" id="A0A1A8XDG7"/>
<reference evidence="2 3" key="1">
    <citation type="submission" date="2016-06" db="EMBL/GenBank/DDBJ databases">
        <authorList>
            <person name="Kjaerup R.B."/>
            <person name="Dalgaard T.S."/>
            <person name="Juul-Madsen H.R."/>
        </authorList>
    </citation>
    <scope>NUCLEOTIDE SEQUENCE [LARGE SCALE GENOMIC DNA]</scope>
    <source>
        <strain evidence="2">2</strain>
    </source>
</reference>